<keyword evidence="2" id="KW-1185">Reference proteome</keyword>
<dbReference type="EMBL" id="BPLQ01007511">
    <property type="protein sequence ID" value="GIY30511.1"/>
    <property type="molecule type" value="Genomic_DNA"/>
</dbReference>
<evidence type="ECO:0000313" key="1">
    <source>
        <dbReference type="EMBL" id="GIY30511.1"/>
    </source>
</evidence>
<organism evidence="1 2">
    <name type="scientific">Caerostris darwini</name>
    <dbReference type="NCBI Taxonomy" id="1538125"/>
    <lineage>
        <taxon>Eukaryota</taxon>
        <taxon>Metazoa</taxon>
        <taxon>Ecdysozoa</taxon>
        <taxon>Arthropoda</taxon>
        <taxon>Chelicerata</taxon>
        <taxon>Arachnida</taxon>
        <taxon>Araneae</taxon>
        <taxon>Araneomorphae</taxon>
        <taxon>Entelegynae</taxon>
        <taxon>Araneoidea</taxon>
        <taxon>Araneidae</taxon>
        <taxon>Caerostris</taxon>
    </lineage>
</organism>
<dbReference type="Proteomes" id="UP001054837">
    <property type="component" value="Unassembled WGS sequence"/>
</dbReference>
<protein>
    <submittedName>
        <fullName evidence="1">Uncharacterized protein</fullName>
    </submittedName>
</protein>
<name>A0AAV4SBE4_9ARAC</name>
<gene>
    <name evidence="1" type="ORF">CDAR_495411</name>
</gene>
<reference evidence="1 2" key="1">
    <citation type="submission" date="2021-06" db="EMBL/GenBank/DDBJ databases">
        <title>Caerostris darwini draft genome.</title>
        <authorList>
            <person name="Kono N."/>
            <person name="Arakawa K."/>
        </authorList>
    </citation>
    <scope>NUCLEOTIDE SEQUENCE [LARGE SCALE GENOMIC DNA]</scope>
</reference>
<sequence length="87" mass="10008">MPEVDGREKSGDDIIRYRFRRRGLSRGGVCVTDRKGRCFAVGLRGSYANLGKYWGADAFAPRENTQQIVYLSNFKVMRLLTLYIWIA</sequence>
<evidence type="ECO:0000313" key="2">
    <source>
        <dbReference type="Proteomes" id="UP001054837"/>
    </source>
</evidence>
<accession>A0AAV4SBE4</accession>
<comment type="caution">
    <text evidence="1">The sequence shown here is derived from an EMBL/GenBank/DDBJ whole genome shotgun (WGS) entry which is preliminary data.</text>
</comment>
<proteinExistence type="predicted"/>
<dbReference type="AlphaFoldDB" id="A0AAV4SBE4"/>